<dbReference type="Gene3D" id="3.30.750.24">
    <property type="entry name" value="STAS domain"/>
    <property type="match status" value="1"/>
</dbReference>
<gene>
    <name evidence="2" type="ORF">B8W66_01300</name>
</gene>
<protein>
    <submittedName>
        <fullName evidence="2">Sulfate transporter</fullName>
    </submittedName>
</protein>
<dbReference type="InterPro" id="IPR002645">
    <property type="entry name" value="STAS_dom"/>
</dbReference>
<feature type="domain" description="STAS" evidence="1">
    <location>
        <begin position="17"/>
        <end position="76"/>
    </location>
</feature>
<keyword evidence="3" id="KW-1185">Reference proteome</keyword>
<sequence>MEPTMPVTQSWQKSHTAEFTARWGPSVALVSVSGELDATNADQLANYVQRCARNCSWLVLDLRGVDFIGTAGFSALHRINVMCSAADVHWGMVPSQAVCRLLRICDPDGALPTAEPENGAGQRQPRLLKLIPQLR</sequence>
<dbReference type="Proteomes" id="UP000193247">
    <property type="component" value="Unassembled WGS sequence"/>
</dbReference>
<evidence type="ECO:0000313" key="3">
    <source>
        <dbReference type="Proteomes" id="UP000193247"/>
    </source>
</evidence>
<accession>A0A1X2M0D3</accession>
<dbReference type="OrthoDB" id="3697150at2"/>
<name>A0A1X2M0D3_9MYCO</name>
<dbReference type="Pfam" id="PF01740">
    <property type="entry name" value="STAS"/>
    <property type="match status" value="1"/>
</dbReference>
<comment type="caution">
    <text evidence="2">The sequence shown here is derived from an EMBL/GenBank/DDBJ whole genome shotgun (WGS) entry which is preliminary data.</text>
</comment>
<dbReference type="RefSeq" id="WP_085323213.1">
    <property type="nucleotide sequence ID" value="NZ_NCXP01000001.1"/>
</dbReference>
<dbReference type="InterPro" id="IPR036513">
    <property type="entry name" value="STAS_dom_sf"/>
</dbReference>
<dbReference type="STRING" id="1430326.B8W66_01300"/>
<dbReference type="CDD" id="cd07043">
    <property type="entry name" value="STAS_anti-anti-sigma_factors"/>
    <property type="match status" value="1"/>
</dbReference>
<proteinExistence type="predicted"/>
<dbReference type="PROSITE" id="PS50801">
    <property type="entry name" value="STAS"/>
    <property type="match status" value="1"/>
</dbReference>
<dbReference type="AlphaFoldDB" id="A0A1X2M0D3"/>
<organism evidence="2 3">
    <name type="scientific">Mycobacterium decipiens</name>
    <dbReference type="NCBI Taxonomy" id="1430326"/>
    <lineage>
        <taxon>Bacteria</taxon>
        <taxon>Bacillati</taxon>
        <taxon>Actinomycetota</taxon>
        <taxon>Actinomycetes</taxon>
        <taxon>Mycobacteriales</taxon>
        <taxon>Mycobacteriaceae</taxon>
        <taxon>Mycobacterium</taxon>
    </lineage>
</organism>
<evidence type="ECO:0000313" key="2">
    <source>
        <dbReference type="EMBL" id="OSC43073.1"/>
    </source>
</evidence>
<dbReference type="SUPFAM" id="SSF52091">
    <property type="entry name" value="SpoIIaa-like"/>
    <property type="match status" value="1"/>
</dbReference>
<reference evidence="2 3" key="1">
    <citation type="submission" date="2017-04" db="EMBL/GenBank/DDBJ databases">
        <title>The new phylogeny of genus Mycobacterium.</title>
        <authorList>
            <person name="Tortoli E."/>
            <person name="Trovato A."/>
            <person name="Cirillo D.M."/>
        </authorList>
    </citation>
    <scope>NUCLEOTIDE SEQUENCE [LARGE SCALE GENOMIC DNA]</scope>
    <source>
        <strain evidence="2 3">TBL 1200985</strain>
    </source>
</reference>
<evidence type="ECO:0000259" key="1">
    <source>
        <dbReference type="PROSITE" id="PS50801"/>
    </source>
</evidence>
<dbReference type="EMBL" id="NCXP01000001">
    <property type="protein sequence ID" value="OSC43073.1"/>
    <property type="molecule type" value="Genomic_DNA"/>
</dbReference>